<name>A0AB39ULQ7_9BIFI</name>
<dbReference type="InterPro" id="IPR008928">
    <property type="entry name" value="6-hairpin_glycosidase_sf"/>
</dbReference>
<dbReference type="Pfam" id="PF03663">
    <property type="entry name" value="Glyco_hydro_76"/>
    <property type="match status" value="1"/>
</dbReference>
<dbReference type="InterPro" id="IPR014512">
    <property type="entry name" value="O_gly_hydro"/>
</dbReference>
<dbReference type="PANTHER" id="PTHR47791:SF3">
    <property type="entry name" value="MEIOTICALLY UP-REGULATED GENE 191 PROTEIN"/>
    <property type="match status" value="1"/>
</dbReference>
<dbReference type="SUPFAM" id="SSF48208">
    <property type="entry name" value="Six-hairpin glycosidases"/>
    <property type="match status" value="1"/>
</dbReference>
<reference evidence="3" key="1">
    <citation type="submission" date="2023-07" db="EMBL/GenBank/DDBJ databases">
        <title>Bifidobacterium aquikefiriaerophilum sp. nov. and Bifidobacterium eccum sp. nov., isolated from water kefir.</title>
        <authorList>
            <person name="Breselge S."/>
            <person name="Bellassi P."/>
            <person name="Barcenilla C."/>
            <person name="Alvarez-Ordonez A."/>
            <person name="Morelli L."/>
            <person name="Cotter P.D."/>
        </authorList>
    </citation>
    <scope>NUCLEOTIDE SEQUENCE</scope>
    <source>
        <strain evidence="3">WK012_4_13</strain>
        <strain evidence="2">WK013_4_14</strain>
        <strain evidence="1">WK048_4_13</strain>
    </source>
</reference>
<sequence length="350" mass="40361">MSKTQWALRADVLQNSLDDYFSAPQPQYLHNRYPHTKEDDALFNYWWLAHVIDCRLDAYQRSHDAHRLRQATQTHDNLIARNHGSLFNDYFDDMLWFALADLRLYEATSQRSYLQEVLRLWDHTIENGWNDILGPSLSWRKQQPYYKNTPANAPLSILGARLHRITGEQRYLDYSRAAFDWITDTLVRSDGFVGDGINRHQDLVKDDQWNFTYNQGTYIGAAIEIADCTNDPGLPQLAIRTAKVTLQELVRDGVFVVEGENGDEGLFKGIFYRYLGLLIDHLSPESHAMPELISFIVGSTDRMWEHARRNSDGALLLGNDWNAPSQGQQYYSTELSGIMAAELRSHVETD</sequence>
<dbReference type="EMBL" id="CP129675">
    <property type="protein sequence ID" value="XDS46634.1"/>
    <property type="molecule type" value="Genomic_DNA"/>
</dbReference>
<dbReference type="Gene3D" id="1.50.10.20">
    <property type="match status" value="1"/>
</dbReference>
<accession>A0AB39ULQ7</accession>
<dbReference type="AlphaFoldDB" id="A0AB39ULQ7"/>
<dbReference type="EMBL" id="CP129683">
    <property type="protein sequence ID" value="XDS49892.1"/>
    <property type="molecule type" value="Genomic_DNA"/>
</dbReference>
<keyword evidence="3" id="KW-0378">Hydrolase</keyword>
<evidence type="ECO:0000313" key="1">
    <source>
        <dbReference type="EMBL" id="XDS46634.1"/>
    </source>
</evidence>
<dbReference type="KEGG" id="bfk:QN062_05595"/>
<evidence type="ECO:0000313" key="3">
    <source>
        <dbReference type="EMBL" id="XDS49892.1"/>
    </source>
</evidence>
<dbReference type="GO" id="GO:0016787">
    <property type="term" value="F:hydrolase activity"/>
    <property type="evidence" value="ECO:0007669"/>
    <property type="project" value="UniProtKB-KW"/>
</dbReference>
<dbReference type="GO" id="GO:0005975">
    <property type="term" value="P:carbohydrate metabolic process"/>
    <property type="evidence" value="ECO:0007669"/>
    <property type="project" value="InterPro"/>
</dbReference>
<dbReference type="PIRSF" id="PIRSF021505">
    <property type="entry name" value="O_gly_hdrol"/>
    <property type="match status" value="1"/>
</dbReference>
<dbReference type="InterPro" id="IPR053169">
    <property type="entry name" value="MUG_Protein"/>
</dbReference>
<organism evidence="3">
    <name type="scientific">Bifidobacterium fermentum</name>
    <dbReference type="NCBI Taxonomy" id="3059035"/>
    <lineage>
        <taxon>Bacteria</taxon>
        <taxon>Bacillati</taxon>
        <taxon>Actinomycetota</taxon>
        <taxon>Actinomycetes</taxon>
        <taxon>Bifidobacteriales</taxon>
        <taxon>Bifidobacteriaceae</taxon>
        <taxon>Bifidobacterium</taxon>
    </lineage>
</organism>
<dbReference type="PANTHER" id="PTHR47791">
    <property type="entry name" value="MEIOTICALLY UP-REGULATED GENE 191 PROTEIN"/>
    <property type="match status" value="1"/>
</dbReference>
<evidence type="ECO:0000313" key="2">
    <source>
        <dbReference type="EMBL" id="XDS48663.1"/>
    </source>
</evidence>
<protein>
    <submittedName>
        <fullName evidence="3">Glycoside hydrolase family 76 protein</fullName>
    </submittedName>
</protein>
<proteinExistence type="predicted"/>
<gene>
    <name evidence="3" type="ORF">QN062_05595</name>
    <name evidence="2" type="ORF">QN216_10205</name>
    <name evidence="1" type="ORF">QN217_00270</name>
</gene>
<dbReference type="EMBL" id="CP129682">
    <property type="protein sequence ID" value="XDS48663.1"/>
    <property type="molecule type" value="Genomic_DNA"/>
</dbReference>
<dbReference type="InterPro" id="IPR005198">
    <property type="entry name" value="Glyco_hydro_76"/>
</dbReference>
<dbReference type="RefSeq" id="WP_369340863.1">
    <property type="nucleotide sequence ID" value="NZ_CP129675.1"/>
</dbReference>